<keyword evidence="7" id="KW-1185">Reference proteome</keyword>
<proteinExistence type="predicted"/>
<dbReference type="PANTHER" id="PTHR45647">
    <property type="entry name" value="OS02G0152300 PROTEIN"/>
    <property type="match status" value="1"/>
</dbReference>
<feature type="compositionally biased region" description="Polar residues" evidence="4">
    <location>
        <begin position="461"/>
        <end position="473"/>
    </location>
</feature>
<gene>
    <name evidence="6" type="ORF">ZOSMA_87G00230</name>
</gene>
<dbReference type="STRING" id="29655.A0A0K9NKI3"/>
<evidence type="ECO:0000259" key="5">
    <source>
        <dbReference type="Pfam" id="PF00582"/>
    </source>
</evidence>
<comment type="caution">
    <text evidence="6">The sequence shown here is derived from an EMBL/GenBank/DDBJ whole genome shotgun (WGS) entry which is preliminary data.</text>
</comment>
<dbReference type="SUPFAM" id="SSF52402">
    <property type="entry name" value="Adenine nucleotide alpha hydrolases-like"/>
    <property type="match status" value="1"/>
</dbReference>
<comment type="catalytic activity">
    <reaction evidence="1">
        <text>S-ubiquitinyl-[E2 ubiquitin-conjugating enzyme]-L-cysteine + [acceptor protein]-L-lysine = [E2 ubiquitin-conjugating enzyme]-L-cysteine + N(6)-ubiquitinyl-[acceptor protein]-L-lysine.</text>
        <dbReference type="EC" id="2.3.2.27"/>
    </reaction>
</comment>
<dbReference type="InterPro" id="IPR051348">
    <property type="entry name" value="U-box_ubiquitin_ligases"/>
</dbReference>
<dbReference type="Proteomes" id="UP000036987">
    <property type="component" value="Unassembled WGS sequence"/>
</dbReference>
<dbReference type="PANTHER" id="PTHR45647:SF132">
    <property type="entry name" value="KINASE WITH ADENINE NUCLEOTIDE ALPHA HYDROLASES-LIKE DOMAIN-CONTAINING PROTEIN"/>
    <property type="match status" value="1"/>
</dbReference>
<dbReference type="InterPro" id="IPR014729">
    <property type="entry name" value="Rossmann-like_a/b/a_fold"/>
</dbReference>
<feature type="region of interest" description="Disordered" evidence="4">
    <location>
        <begin position="441"/>
        <end position="473"/>
    </location>
</feature>
<dbReference type="Gene3D" id="3.40.50.620">
    <property type="entry name" value="HUPs"/>
    <property type="match status" value="1"/>
</dbReference>
<name>A0A0K9NKI3_ZOSMR</name>
<accession>A0A0K9NKI3</accession>
<evidence type="ECO:0000256" key="3">
    <source>
        <dbReference type="ARBA" id="ARBA00022786"/>
    </source>
</evidence>
<dbReference type="CDD" id="cd01989">
    <property type="entry name" value="USP_STK_Ubox_N"/>
    <property type="match status" value="1"/>
</dbReference>
<feature type="compositionally biased region" description="Low complexity" evidence="4">
    <location>
        <begin position="531"/>
        <end position="547"/>
    </location>
</feature>
<protein>
    <recommendedName>
        <fullName evidence="2">RING-type E3 ubiquitin transferase</fullName>
        <ecNumber evidence="2">2.3.2.27</ecNumber>
    </recommendedName>
</protein>
<evidence type="ECO:0000256" key="2">
    <source>
        <dbReference type="ARBA" id="ARBA00012483"/>
    </source>
</evidence>
<organism evidence="6 7">
    <name type="scientific">Zostera marina</name>
    <name type="common">Eelgrass</name>
    <dbReference type="NCBI Taxonomy" id="29655"/>
    <lineage>
        <taxon>Eukaryota</taxon>
        <taxon>Viridiplantae</taxon>
        <taxon>Streptophyta</taxon>
        <taxon>Embryophyta</taxon>
        <taxon>Tracheophyta</taxon>
        <taxon>Spermatophyta</taxon>
        <taxon>Magnoliopsida</taxon>
        <taxon>Liliopsida</taxon>
        <taxon>Zosteraceae</taxon>
        <taxon>Zostera</taxon>
    </lineage>
</organism>
<evidence type="ECO:0000256" key="4">
    <source>
        <dbReference type="SAM" id="MobiDB-lite"/>
    </source>
</evidence>
<feature type="region of interest" description="Disordered" evidence="4">
    <location>
        <begin position="501"/>
        <end position="553"/>
    </location>
</feature>
<feature type="domain" description="UspA" evidence="5">
    <location>
        <begin position="24"/>
        <end position="132"/>
    </location>
</feature>
<dbReference type="EMBL" id="LFYR01002091">
    <property type="protein sequence ID" value="KMZ57281.1"/>
    <property type="molecule type" value="Genomic_DNA"/>
</dbReference>
<dbReference type="Pfam" id="PF00582">
    <property type="entry name" value="Usp"/>
    <property type="match status" value="1"/>
</dbReference>
<dbReference type="GO" id="GO:0061630">
    <property type="term" value="F:ubiquitin protein ligase activity"/>
    <property type="evidence" value="ECO:0007669"/>
    <property type="project" value="UniProtKB-EC"/>
</dbReference>
<dbReference type="AlphaFoldDB" id="A0A0K9NKI3"/>
<evidence type="ECO:0000256" key="1">
    <source>
        <dbReference type="ARBA" id="ARBA00000900"/>
    </source>
</evidence>
<reference evidence="7" key="1">
    <citation type="journal article" date="2016" name="Nature">
        <title>The genome of the seagrass Zostera marina reveals angiosperm adaptation to the sea.</title>
        <authorList>
            <person name="Olsen J.L."/>
            <person name="Rouze P."/>
            <person name="Verhelst B."/>
            <person name="Lin Y.-C."/>
            <person name="Bayer T."/>
            <person name="Collen J."/>
            <person name="Dattolo E."/>
            <person name="De Paoli E."/>
            <person name="Dittami S."/>
            <person name="Maumus F."/>
            <person name="Michel G."/>
            <person name="Kersting A."/>
            <person name="Lauritano C."/>
            <person name="Lohaus R."/>
            <person name="Toepel M."/>
            <person name="Tonon T."/>
            <person name="Vanneste K."/>
            <person name="Amirebrahimi M."/>
            <person name="Brakel J."/>
            <person name="Bostroem C."/>
            <person name="Chovatia M."/>
            <person name="Grimwood J."/>
            <person name="Jenkins J.W."/>
            <person name="Jueterbock A."/>
            <person name="Mraz A."/>
            <person name="Stam W.T."/>
            <person name="Tice H."/>
            <person name="Bornberg-Bauer E."/>
            <person name="Green P.J."/>
            <person name="Pearson G.A."/>
            <person name="Procaccini G."/>
            <person name="Duarte C.M."/>
            <person name="Schmutz J."/>
            <person name="Reusch T.B.H."/>
            <person name="Van de Peer Y."/>
        </authorList>
    </citation>
    <scope>NUCLEOTIDE SEQUENCE [LARGE SCALE GENOMIC DNA]</scope>
    <source>
        <strain evidence="7">cv. Finnish</strain>
    </source>
</reference>
<feature type="compositionally biased region" description="Basic and acidic residues" evidence="4">
    <location>
        <begin position="509"/>
        <end position="530"/>
    </location>
</feature>
<dbReference type="OrthoDB" id="786795at2759"/>
<keyword evidence="3" id="KW-0833">Ubl conjugation pathway</keyword>
<dbReference type="EC" id="2.3.2.27" evidence="2"/>
<dbReference type="InterPro" id="IPR006016">
    <property type="entry name" value="UspA"/>
</dbReference>
<evidence type="ECO:0000313" key="6">
    <source>
        <dbReference type="EMBL" id="KMZ57281.1"/>
    </source>
</evidence>
<evidence type="ECO:0000313" key="7">
    <source>
        <dbReference type="Proteomes" id="UP000036987"/>
    </source>
</evidence>
<sequence length="553" mass="63033">MRENKEMQHQKAGSWDISAVQPQIAISIDKDKGSREALKWTLENLVNRGQTLLLIHVKPKNQVLNQPSSDESYAKEIFVPFRCFCSRKDVVCKDVILEDDDIARGVIEYATQNGVEKLVLGSNSRNGFSSRLKPYDVPATVFKEAPDFCTVYIILNGKVSSCKNATRPAPTIGYFRQDLMEDGIIDDSIPESNSPIILQHPQFMLPPDSYLPNINFNSENKEILIMLEEKDFSKKIDGFPTISFTESEYHASLISTKSLALVRCSHGTPDLATTRKFFIQKLSPMLGRFSILQWKKYSFLVNFKCYDDYLKALMLESFSQGKFTFRFSKWFPGYLNGGESPLLPTWIEFPDLDINWYSEEFVTALASCFGKVLKVTETTKRLEEGAEAKVCVERDISCPLPEKMWIDICGQGYWQKVRAVTKQKYCSCCYKRGHDTKECRKNNKDQLPTSFTPKKKKTIDQETTSSPHAEQETQITKFITSIEKDLSNFLQDQAKLHFPMESQNQLDNQDDKLDDTGDVKTTNQEEKESSEMSNQADSSSSSSPSDQPNERPT</sequence>